<dbReference type="SUPFAM" id="SSF53850">
    <property type="entry name" value="Periplasmic binding protein-like II"/>
    <property type="match status" value="1"/>
</dbReference>
<gene>
    <name evidence="4" type="ORF">RIF25_12375</name>
</gene>
<comment type="caution">
    <text evidence="4">The sequence shown here is derived from an EMBL/GenBank/DDBJ whole genome shotgun (WGS) entry which is preliminary data.</text>
</comment>
<dbReference type="Gene3D" id="3.40.190.10">
    <property type="entry name" value="Periplasmic binding protein-like II"/>
    <property type="match status" value="2"/>
</dbReference>
<evidence type="ECO:0000313" key="4">
    <source>
        <dbReference type="EMBL" id="MDS3861601.1"/>
    </source>
</evidence>
<reference evidence="5" key="1">
    <citation type="submission" date="2023-07" db="EMBL/GenBank/DDBJ databases">
        <authorList>
            <person name="Luz R."/>
            <person name="Cordeiro R."/>
            <person name="Fonseca A."/>
            <person name="Goncalves V."/>
        </authorList>
    </citation>
    <scope>NUCLEOTIDE SEQUENCE [LARGE SCALE GENOMIC DNA]</scope>
    <source>
        <strain evidence="5">BACA0444</strain>
    </source>
</reference>
<dbReference type="PANTHER" id="PTHR30570">
    <property type="entry name" value="PERIPLASMIC PHOSPHATE BINDING COMPONENT OF PHOSPHATE ABC TRANSPORTER"/>
    <property type="match status" value="1"/>
</dbReference>
<sequence>MSQNNNIAPLLASLVVTVGLLGGGAWWFFRSQGGNVDQMIPLPVPGDTSLTGGSGSSTPRVATFSQVKAVPSGLFNYGGSTTWAPIRLETESLIAGAWPEFRLRYTDPTTGTPGSGSGIRMLLSGQLAFAQSSRPLNDKELQEAQSRGFRLVAIPVAIDGIAFAVHPSLQIPGLAVSQLVDIYTGKITNWSQVGGPNLGITPYSRRREDGGTVEYFIDEVLGKQNLGANVQMARDTTDGIRKVASNPGGIYYASAPEIVGQCTVNYLPLKSKSGAWIPPYQPPFVPANQCPGQRNQLNQAAFQSGEYPITRRLFVIVKQNGQTDQQAGEAYANLLLTDQGQAAIAKAGYVPLR</sequence>
<accession>A0AAE4FT08</accession>
<feature type="transmembrane region" description="Helical" evidence="2">
    <location>
        <begin position="7"/>
        <end position="29"/>
    </location>
</feature>
<dbReference type="RefSeq" id="WP_322878838.1">
    <property type="nucleotide sequence ID" value="NZ_JAVMIP010000014.1"/>
</dbReference>
<dbReference type="Pfam" id="PF12849">
    <property type="entry name" value="PBP_like_2"/>
    <property type="match status" value="1"/>
</dbReference>
<keyword evidence="2" id="KW-0472">Membrane</keyword>
<keyword evidence="2" id="KW-1133">Transmembrane helix</keyword>
<dbReference type="PANTHER" id="PTHR30570:SF1">
    <property type="entry name" value="PHOSPHATE-BINDING PROTEIN PSTS"/>
    <property type="match status" value="1"/>
</dbReference>
<name>A0AAE4FT08_9CYAN</name>
<protein>
    <submittedName>
        <fullName evidence="4">PstS family phosphate ABC transporter substrate-binding protein</fullName>
    </submittedName>
</protein>
<dbReference type="InterPro" id="IPR024370">
    <property type="entry name" value="PBP_domain"/>
</dbReference>
<evidence type="ECO:0000259" key="3">
    <source>
        <dbReference type="Pfam" id="PF12849"/>
    </source>
</evidence>
<evidence type="ECO:0000256" key="2">
    <source>
        <dbReference type="SAM" id="Phobius"/>
    </source>
</evidence>
<proteinExistence type="predicted"/>
<keyword evidence="1" id="KW-0732">Signal</keyword>
<evidence type="ECO:0000313" key="5">
    <source>
        <dbReference type="Proteomes" id="UP001268256"/>
    </source>
</evidence>
<organism evidence="4 5">
    <name type="scientific">Pseudocalidococcus azoricus BACA0444</name>
    <dbReference type="NCBI Taxonomy" id="2918990"/>
    <lineage>
        <taxon>Bacteria</taxon>
        <taxon>Bacillati</taxon>
        <taxon>Cyanobacteriota</taxon>
        <taxon>Cyanophyceae</taxon>
        <taxon>Acaryochloridales</taxon>
        <taxon>Thermosynechococcaceae</taxon>
        <taxon>Pseudocalidococcus</taxon>
        <taxon>Pseudocalidococcus azoricus</taxon>
    </lineage>
</organism>
<keyword evidence="2" id="KW-0812">Transmembrane</keyword>
<feature type="domain" description="PBP" evidence="3">
    <location>
        <begin position="103"/>
        <end position="338"/>
    </location>
</feature>
<dbReference type="Proteomes" id="UP001268256">
    <property type="component" value="Unassembled WGS sequence"/>
</dbReference>
<dbReference type="InterPro" id="IPR050811">
    <property type="entry name" value="Phosphate_ABC_transporter"/>
</dbReference>
<dbReference type="AlphaFoldDB" id="A0AAE4FT08"/>
<evidence type="ECO:0000256" key="1">
    <source>
        <dbReference type="ARBA" id="ARBA00022729"/>
    </source>
</evidence>
<keyword evidence="5" id="KW-1185">Reference proteome</keyword>
<dbReference type="CDD" id="cd13566">
    <property type="entry name" value="PBP2_phosphate"/>
    <property type="match status" value="1"/>
</dbReference>
<dbReference type="EMBL" id="JAVMIP010000014">
    <property type="protein sequence ID" value="MDS3861601.1"/>
    <property type="molecule type" value="Genomic_DNA"/>
</dbReference>